<evidence type="ECO:0000256" key="10">
    <source>
        <dbReference type="ARBA" id="ARBA00023065"/>
    </source>
</evidence>
<dbReference type="AlphaFoldDB" id="E8RK93"/>
<dbReference type="RefSeq" id="WP_014262277.1">
    <property type="nucleotide sequence ID" value="NC_016630.1"/>
</dbReference>
<dbReference type="CDD" id="cd13140">
    <property type="entry name" value="MATE_like_1"/>
    <property type="match status" value="1"/>
</dbReference>
<feature type="transmembrane region" description="Helical" evidence="13">
    <location>
        <begin position="420"/>
        <end position="442"/>
    </location>
</feature>
<dbReference type="OrthoDB" id="9776324at2"/>
<feature type="transmembrane region" description="Helical" evidence="13">
    <location>
        <begin position="12"/>
        <end position="32"/>
    </location>
</feature>
<feature type="transmembrane region" description="Helical" evidence="13">
    <location>
        <begin position="389"/>
        <end position="408"/>
    </location>
</feature>
<protein>
    <recommendedName>
        <fullName evidence="4">Probable multidrug resistance protein NorM</fullName>
    </recommendedName>
    <alternativeName>
        <fullName evidence="12">Multidrug-efflux transporter</fullName>
    </alternativeName>
</protein>
<feature type="transmembrane region" description="Helical" evidence="13">
    <location>
        <begin position="95"/>
        <end position="115"/>
    </location>
</feature>
<dbReference type="GO" id="GO:0005886">
    <property type="term" value="C:plasma membrane"/>
    <property type="evidence" value="ECO:0007669"/>
    <property type="project" value="UniProtKB-SubCell"/>
</dbReference>
<dbReference type="eggNOG" id="COG0534">
    <property type="taxonomic scope" value="Bacteria"/>
</dbReference>
<feature type="transmembrane region" description="Helical" evidence="13">
    <location>
        <begin position="172"/>
        <end position="189"/>
    </location>
</feature>
<keyword evidence="5" id="KW-0813">Transport</keyword>
<proteinExistence type="inferred from homology"/>
<accession>E8RK93</accession>
<dbReference type="EMBL" id="CP002390">
    <property type="protein sequence ID" value="ADW16139.1"/>
    <property type="molecule type" value="Genomic_DNA"/>
</dbReference>
<evidence type="ECO:0000256" key="8">
    <source>
        <dbReference type="ARBA" id="ARBA00022692"/>
    </source>
</evidence>
<keyword evidence="11 13" id="KW-0472">Membrane</keyword>
<evidence type="ECO:0000313" key="14">
    <source>
        <dbReference type="EMBL" id="ADW16139.1"/>
    </source>
</evidence>
<evidence type="ECO:0000256" key="13">
    <source>
        <dbReference type="SAM" id="Phobius"/>
    </source>
</evidence>
<feature type="transmembrane region" description="Helical" evidence="13">
    <location>
        <begin position="52"/>
        <end position="74"/>
    </location>
</feature>
<comment type="subcellular location">
    <subcellularLocation>
        <location evidence="2">Cell membrane</location>
        <topology evidence="2">Multi-pass membrane protein</topology>
    </subcellularLocation>
</comment>
<dbReference type="KEGG" id="faa:HMPREF0389_00013"/>
<keyword evidence="15" id="KW-1185">Reference proteome</keyword>
<evidence type="ECO:0000256" key="5">
    <source>
        <dbReference type="ARBA" id="ARBA00022448"/>
    </source>
</evidence>
<keyword evidence="6" id="KW-0050">Antiport</keyword>
<dbReference type="InterPro" id="IPR050222">
    <property type="entry name" value="MATE_MdtK"/>
</dbReference>
<evidence type="ECO:0000256" key="2">
    <source>
        <dbReference type="ARBA" id="ARBA00004651"/>
    </source>
</evidence>
<name>E8RK93_FILAD</name>
<dbReference type="PANTHER" id="PTHR43298:SF2">
    <property type="entry name" value="FMN_FAD EXPORTER YEEO-RELATED"/>
    <property type="match status" value="1"/>
</dbReference>
<sequence>MEQKKGYQDLTIGPITDTLIKLTMPILGTSLLMMLHNFVDMWCVSRLGSREVAAAGTGGFYIWLAMSTSAVSRIGSQVKLSHSVGKKEFEDAKSYVESGIIITLMLGFLLGLIILTKNKAIVSFFRYQDTKVVFLSEQYLKIIAYAMPFFFLNPVLAAIFQGAGNSRLPFHINLIGLVLNILLNFTLIFGMGLGVFGAALSTSLAQIIMSVLYVVEMKKSNQSFLKPTFRNGISFSKMKEIVLIGLPYGIQETAFTVISIMIGRLVAVFGNSQIAAQKVGSQLEAISWESASGFSAALTAFVGQNYSSNKRERILKGYHTTICFSAMIGFFAFFLFFFFGKEVFSIFFVGDAETLDAGAVYLKILSLSQVLMCLEITTAGLFNGIGKTVIPSTIGIVFTGLRIPFAYVLSQPQYLGVEGIWWVISMSSVIKGMVALSAYWYYKTYRKEAFSLQK</sequence>
<dbReference type="Pfam" id="PF01554">
    <property type="entry name" value="MatE"/>
    <property type="match status" value="2"/>
</dbReference>
<keyword evidence="8 13" id="KW-0812">Transmembrane</keyword>
<evidence type="ECO:0000256" key="1">
    <source>
        <dbReference type="ARBA" id="ARBA00003408"/>
    </source>
</evidence>
<feature type="transmembrane region" description="Helical" evidence="13">
    <location>
        <begin position="318"/>
        <end position="340"/>
    </location>
</feature>
<evidence type="ECO:0000256" key="9">
    <source>
        <dbReference type="ARBA" id="ARBA00022989"/>
    </source>
</evidence>
<dbReference type="PIRSF" id="PIRSF006603">
    <property type="entry name" value="DinF"/>
    <property type="match status" value="1"/>
</dbReference>
<evidence type="ECO:0000313" key="15">
    <source>
        <dbReference type="Proteomes" id="UP000007468"/>
    </source>
</evidence>
<dbReference type="GO" id="GO:0042910">
    <property type="term" value="F:xenobiotic transmembrane transporter activity"/>
    <property type="evidence" value="ECO:0007669"/>
    <property type="project" value="InterPro"/>
</dbReference>
<evidence type="ECO:0000256" key="6">
    <source>
        <dbReference type="ARBA" id="ARBA00022449"/>
    </source>
</evidence>
<evidence type="ECO:0000256" key="12">
    <source>
        <dbReference type="ARBA" id="ARBA00031636"/>
    </source>
</evidence>
<organism evidence="14 15">
    <name type="scientific">Filifactor alocis (strain ATCC 35896 / CCUG 47790 / D40 B5)</name>
    <name type="common">Fusobacterium alocis</name>
    <dbReference type="NCBI Taxonomy" id="546269"/>
    <lineage>
        <taxon>Bacteria</taxon>
        <taxon>Bacillati</taxon>
        <taxon>Bacillota</taxon>
        <taxon>Clostridia</taxon>
        <taxon>Peptostreptococcales</taxon>
        <taxon>Filifactoraceae</taxon>
        <taxon>Filifactor</taxon>
    </lineage>
</organism>
<dbReference type="InterPro" id="IPR002528">
    <property type="entry name" value="MATE_fam"/>
</dbReference>
<reference evidence="15" key="1">
    <citation type="submission" date="2010-12" db="EMBL/GenBank/DDBJ databases">
        <title>The genome sequence of Filifactor alocis strain ATCC 35896.</title>
        <authorList>
            <consortium name="The Broad Institute Genome Sequencing Platform"/>
            <person name="Ward D."/>
            <person name="Earl A."/>
            <person name="Feldgarden M."/>
            <person name="Young S.K."/>
            <person name="Gargeya S."/>
            <person name="Zeng Q."/>
            <person name="Alvarado L."/>
            <person name="Berlin A."/>
            <person name="Bochicchio J."/>
            <person name="Chapman S.B."/>
            <person name="Chen Z."/>
            <person name="Freedman E."/>
            <person name="Gellesch M."/>
            <person name="Goldberg J."/>
            <person name="Griggs A."/>
            <person name="Gujja S."/>
            <person name="Heilman E."/>
            <person name="Heiman D."/>
            <person name="Howarth C."/>
            <person name="Mehta T."/>
            <person name="Neiman D."/>
            <person name="Pearson M."/>
            <person name="Roberts A."/>
            <person name="Saif S."/>
            <person name="Shea T."/>
            <person name="Shenoy N."/>
            <person name="Sisk P."/>
            <person name="Stolte C."/>
            <person name="Sykes S."/>
            <person name="White J."/>
            <person name="Yandava C."/>
            <person name="Izard J."/>
            <person name="Blanton J.M."/>
            <person name="Baranova O.V."/>
            <person name="Tanner A.C."/>
            <person name="Dewhirst F.E."/>
            <person name="Haas B."/>
            <person name="Nusbaum C."/>
            <person name="Birren B."/>
        </authorList>
    </citation>
    <scope>NUCLEOTIDE SEQUENCE [LARGE SCALE GENOMIC DNA]</scope>
    <source>
        <strain evidence="15">ATCC 35896 / D40 B5</strain>
    </source>
</reference>
<comment type="function">
    <text evidence="1">Multidrug efflux pump.</text>
</comment>
<dbReference type="HOGENOM" id="CLU_012893_0_1_9"/>
<dbReference type="NCBIfam" id="TIGR00797">
    <property type="entry name" value="matE"/>
    <property type="match status" value="1"/>
</dbReference>
<keyword evidence="9 13" id="KW-1133">Transmembrane helix</keyword>
<evidence type="ECO:0000256" key="4">
    <source>
        <dbReference type="ARBA" id="ARBA00020268"/>
    </source>
</evidence>
<dbReference type="GO" id="GO:0015297">
    <property type="term" value="F:antiporter activity"/>
    <property type="evidence" value="ECO:0007669"/>
    <property type="project" value="UniProtKB-KW"/>
</dbReference>
<gene>
    <name evidence="14" type="ordered locus">HMPREF0389_00013</name>
</gene>
<comment type="similarity">
    <text evidence="3">Belongs to the multi antimicrobial extrusion (MATE) (TC 2.A.66.1) family.</text>
</comment>
<evidence type="ECO:0000256" key="3">
    <source>
        <dbReference type="ARBA" id="ARBA00010199"/>
    </source>
</evidence>
<dbReference type="Proteomes" id="UP000007468">
    <property type="component" value="Chromosome"/>
</dbReference>
<dbReference type="PANTHER" id="PTHR43298">
    <property type="entry name" value="MULTIDRUG RESISTANCE PROTEIN NORM-RELATED"/>
    <property type="match status" value="1"/>
</dbReference>
<evidence type="ECO:0000256" key="11">
    <source>
        <dbReference type="ARBA" id="ARBA00023136"/>
    </source>
</evidence>
<feature type="transmembrane region" description="Helical" evidence="13">
    <location>
        <begin position="360"/>
        <end position="382"/>
    </location>
</feature>
<evidence type="ECO:0000256" key="7">
    <source>
        <dbReference type="ARBA" id="ARBA00022475"/>
    </source>
</evidence>
<keyword evidence="7" id="KW-1003">Cell membrane</keyword>
<keyword evidence="10" id="KW-0406">Ion transport</keyword>
<dbReference type="InterPro" id="IPR048279">
    <property type="entry name" value="MdtK-like"/>
</dbReference>
<dbReference type="GO" id="GO:0006811">
    <property type="term" value="P:monoatomic ion transport"/>
    <property type="evidence" value="ECO:0007669"/>
    <property type="project" value="UniProtKB-KW"/>
</dbReference>
<feature type="transmembrane region" description="Helical" evidence="13">
    <location>
        <begin position="142"/>
        <end position="160"/>
    </location>
</feature>
<dbReference type="STRING" id="546269.HMPREF0389_00013"/>